<protein>
    <submittedName>
        <fullName evidence="1">Uncharacterized protein</fullName>
    </submittedName>
</protein>
<comment type="caution">
    <text evidence="1">The sequence shown here is derived from an EMBL/GenBank/DDBJ whole genome shotgun (WGS) entry which is preliminary data.</text>
</comment>
<keyword evidence="2" id="KW-1185">Reference proteome</keyword>
<sequence length="380" mass="41500">MMQKCQDGYYVTFSSLLSLEDYNKEQEAHTRWTRCPVNALKVNALDKASPLYVNTSAFASEVTSDAIEDTTENLGLAMEVDGKNYPIRDTAYKSLLDRAKISGNSLAKLERKVLAKVLNSCYKLYSADALLLIRDEKVSAVHSGDASDYSILPIPELLDALKTKLDARFPGNNFVTGYADHSFTSAEWTMPAQKEDLLGAYAKVLAAQGKGTFASKIVPGIRFITSDTGVASAKVSALLVGGQYPIHIGGCVAVDHRHQSKIADFDASLDQLFAQFGDSVAKLQKLMEVTLSYPVNAMTRICKKLSLPKKAAVEAISMYEMACGNGPATAHDVFMAMQEIPFIAKSSGVPEGKMLTIEENMARALSLRWEDYDLAKAVDY</sequence>
<organism evidence="1 2">
    <name type="scientific">Phoenicibacter congonensis</name>
    <dbReference type="NCBI Taxonomy" id="1944646"/>
    <lineage>
        <taxon>Bacteria</taxon>
        <taxon>Bacillati</taxon>
        <taxon>Actinomycetota</taxon>
        <taxon>Coriobacteriia</taxon>
        <taxon>Eggerthellales</taxon>
        <taxon>Eggerthellaceae</taxon>
        <taxon>Phoenicibacter</taxon>
    </lineage>
</organism>
<accession>A0AA43RIE6</accession>
<dbReference type="Proteomes" id="UP001168575">
    <property type="component" value="Unassembled WGS sequence"/>
</dbReference>
<evidence type="ECO:0000313" key="2">
    <source>
        <dbReference type="Proteomes" id="UP001168575"/>
    </source>
</evidence>
<proteinExistence type="predicted"/>
<dbReference type="EMBL" id="JAUMVS010000137">
    <property type="protein sequence ID" value="MDO4842305.1"/>
    <property type="molecule type" value="Genomic_DNA"/>
</dbReference>
<evidence type="ECO:0000313" key="1">
    <source>
        <dbReference type="EMBL" id="MDO4842305.1"/>
    </source>
</evidence>
<gene>
    <name evidence="1" type="ORF">Q3982_06480</name>
</gene>
<dbReference type="AlphaFoldDB" id="A0AA43RIE6"/>
<reference evidence="1" key="1">
    <citation type="submission" date="2023-07" db="EMBL/GenBank/DDBJ databases">
        <title>Between Cages and Wild: Unraveling the Impact of Captivity on Animal Microbiomes and Antimicrobial Resistance.</title>
        <authorList>
            <person name="Schmartz G.P."/>
            <person name="Rehner J."/>
            <person name="Schuff M.J."/>
            <person name="Becker S.L."/>
            <person name="Kravczyk M."/>
            <person name="Gurevich A."/>
            <person name="Francke R."/>
            <person name="Mueller R."/>
            <person name="Keller V."/>
            <person name="Keller A."/>
        </authorList>
    </citation>
    <scope>NUCLEOTIDE SEQUENCE</scope>
    <source>
        <strain evidence="1">S12M_St_49</strain>
    </source>
</reference>
<name>A0AA43RIE6_9ACTN</name>